<reference evidence="5" key="1">
    <citation type="submission" date="2017-09" db="EMBL/GenBank/DDBJ databases">
        <title>Depth-based differentiation of microbial function through sediment-hosted aquifers and enrichment of novel symbionts in the deep terrestrial subsurface.</title>
        <authorList>
            <person name="Probst A.J."/>
            <person name="Ladd B."/>
            <person name="Jarett J.K."/>
            <person name="Geller-Mcgrath D.E."/>
            <person name="Sieber C.M.K."/>
            <person name="Emerson J.B."/>
            <person name="Anantharaman K."/>
            <person name="Thomas B.C."/>
            <person name="Malmstrom R."/>
            <person name="Stieglmeier M."/>
            <person name="Klingl A."/>
            <person name="Woyke T."/>
            <person name="Ryan C.M."/>
            <person name="Banfield J.F."/>
        </authorList>
    </citation>
    <scope>NUCLEOTIDE SEQUENCE [LARGE SCALE GENOMIC DNA]</scope>
</reference>
<keyword evidence="2" id="KW-0378">Hydrolase</keyword>
<dbReference type="InterPro" id="IPR051454">
    <property type="entry name" value="RNA/ubiquinone_mod_enzymes"/>
</dbReference>
<sequence>MKIKKSSRRLRHGWTRPEIMSPIRDWASLEVCKNYADAVYFGLSNLTMRQNADVFNLGNLGAFVKKCHSYKIKAYLTVNSVIYNKDIKTAERIIKKAKKVGVDAVIVWDPAAIELARKYRVKFFISTQANVSNWQSALFYKKLGASRIVLAREMTLKQIAELKKNYKMPGLEIETFVHGAMCWSISGRCLLSAAIYGKSANCGSCGQPCRKEWILEDDEGNKISNQGKYYMSAKDLCMIGHIPELIKAGIDSFKIEGRRRDPRYIEVTTKYYREAVDAYFDGTYTKEKVRQWKKKLTSVYNRGFETGFYFGNPGPEGISYDKSDNVATAKKTRVGQIIKYLPKIKVALVKLRDRGLNTSEEIYIEGGRTYLKQKVSSMEIKGKQIKQAKKGDEVGIKVDKKVREGDNIFITTNYK</sequence>
<dbReference type="EMBL" id="PFAR01000013">
    <property type="protein sequence ID" value="PIR93406.1"/>
    <property type="molecule type" value="Genomic_DNA"/>
</dbReference>
<evidence type="ECO:0000313" key="5">
    <source>
        <dbReference type="Proteomes" id="UP000228626"/>
    </source>
</evidence>
<dbReference type="AlphaFoldDB" id="A0A2H0V2T8"/>
<name>A0A2H0V2T8_9BACT</name>
<dbReference type="GO" id="GO:0008233">
    <property type="term" value="F:peptidase activity"/>
    <property type="evidence" value="ECO:0007669"/>
    <property type="project" value="UniProtKB-KW"/>
</dbReference>
<evidence type="ECO:0000256" key="2">
    <source>
        <dbReference type="ARBA" id="ARBA00022801"/>
    </source>
</evidence>
<dbReference type="GO" id="GO:0006508">
    <property type="term" value="P:proteolysis"/>
    <property type="evidence" value="ECO:0007669"/>
    <property type="project" value="UniProtKB-KW"/>
</dbReference>
<dbReference type="PANTHER" id="PTHR30217">
    <property type="entry name" value="PEPTIDASE U32 FAMILY"/>
    <property type="match status" value="1"/>
</dbReference>
<accession>A0A2H0V2T8</accession>
<gene>
    <name evidence="4" type="ORF">COT99_01090</name>
</gene>
<comment type="caution">
    <text evidence="4">The sequence shown here is derived from an EMBL/GenBank/DDBJ whole genome shotgun (WGS) entry which is preliminary data.</text>
</comment>
<organism evidence="4 5">
    <name type="scientific">Candidatus Falkowbacteria bacterium CG10_big_fil_rev_8_21_14_0_10_43_10</name>
    <dbReference type="NCBI Taxonomy" id="1974567"/>
    <lineage>
        <taxon>Bacteria</taxon>
        <taxon>Candidatus Falkowiibacteriota</taxon>
    </lineage>
</organism>
<dbReference type="PROSITE" id="PS01276">
    <property type="entry name" value="PEPTIDASE_U32"/>
    <property type="match status" value="1"/>
</dbReference>
<dbReference type="InterPro" id="IPR001539">
    <property type="entry name" value="Peptidase_U32"/>
</dbReference>
<dbReference type="SUPFAM" id="SSF50447">
    <property type="entry name" value="Translation proteins"/>
    <property type="match status" value="1"/>
</dbReference>
<dbReference type="PANTHER" id="PTHR30217:SF6">
    <property type="entry name" value="TRNA HYDROXYLATION PROTEIN P"/>
    <property type="match status" value="1"/>
</dbReference>
<evidence type="ECO:0000313" key="4">
    <source>
        <dbReference type="EMBL" id="PIR93406.1"/>
    </source>
</evidence>
<dbReference type="Proteomes" id="UP000228626">
    <property type="component" value="Unassembled WGS sequence"/>
</dbReference>
<dbReference type="Pfam" id="PF01136">
    <property type="entry name" value="Peptidase_U32"/>
    <property type="match status" value="1"/>
</dbReference>
<evidence type="ECO:0000256" key="1">
    <source>
        <dbReference type="ARBA" id="ARBA00022670"/>
    </source>
</evidence>
<keyword evidence="1" id="KW-0645">Protease</keyword>
<dbReference type="InterPro" id="IPR009000">
    <property type="entry name" value="Transl_B-barrel_sf"/>
</dbReference>
<proteinExistence type="inferred from homology"/>
<comment type="similarity">
    <text evidence="3">Belongs to the peptidase U32 family.</text>
</comment>
<evidence type="ECO:0000256" key="3">
    <source>
        <dbReference type="ARBA" id="ARBA00038374"/>
    </source>
</evidence>
<protein>
    <submittedName>
        <fullName evidence="4">Peptidase U32</fullName>
    </submittedName>
</protein>